<name>A0ABD3L4R7_EUCGL</name>
<reference evidence="1 2" key="1">
    <citation type="submission" date="2024-11" db="EMBL/GenBank/DDBJ databases">
        <title>Chromosome-level genome assembly of Eucalyptus globulus Labill. provides insights into its genome evolution.</title>
        <authorList>
            <person name="Li X."/>
        </authorList>
    </citation>
    <scope>NUCLEOTIDE SEQUENCE [LARGE SCALE GENOMIC DNA]</scope>
    <source>
        <strain evidence="1">CL2024</strain>
        <tissue evidence="1">Fresh tender leaves</tissue>
    </source>
</reference>
<dbReference type="Gene3D" id="3.80.10.10">
    <property type="entry name" value="Ribonuclease Inhibitor"/>
    <property type="match status" value="1"/>
</dbReference>
<protein>
    <submittedName>
        <fullName evidence="1">Uncharacterized protein</fullName>
    </submittedName>
</protein>
<dbReference type="SUPFAM" id="SSF52058">
    <property type="entry name" value="L domain-like"/>
    <property type="match status" value="1"/>
</dbReference>
<organism evidence="1 2">
    <name type="scientific">Eucalyptus globulus</name>
    <name type="common">Tasmanian blue gum</name>
    <dbReference type="NCBI Taxonomy" id="34317"/>
    <lineage>
        <taxon>Eukaryota</taxon>
        <taxon>Viridiplantae</taxon>
        <taxon>Streptophyta</taxon>
        <taxon>Embryophyta</taxon>
        <taxon>Tracheophyta</taxon>
        <taxon>Spermatophyta</taxon>
        <taxon>Magnoliopsida</taxon>
        <taxon>eudicotyledons</taxon>
        <taxon>Gunneridae</taxon>
        <taxon>Pentapetalae</taxon>
        <taxon>rosids</taxon>
        <taxon>malvids</taxon>
        <taxon>Myrtales</taxon>
        <taxon>Myrtaceae</taxon>
        <taxon>Myrtoideae</taxon>
        <taxon>Eucalypteae</taxon>
        <taxon>Eucalyptus</taxon>
    </lineage>
</organism>
<dbReference type="AlphaFoldDB" id="A0ABD3L4R7"/>
<dbReference type="EMBL" id="JBJKBG010000003">
    <property type="protein sequence ID" value="KAL3745553.1"/>
    <property type="molecule type" value="Genomic_DNA"/>
</dbReference>
<comment type="caution">
    <text evidence="1">The sequence shown here is derived from an EMBL/GenBank/DDBJ whole genome shotgun (WGS) entry which is preliminary data.</text>
</comment>
<evidence type="ECO:0000313" key="1">
    <source>
        <dbReference type="EMBL" id="KAL3745553.1"/>
    </source>
</evidence>
<keyword evidence="2" id="KW-1185">Reference proteome</keyword>
<proteinExistence type="predicted"/>
<dbReference type="InterPro" id="IPR032675">
    <property type="entry name" value="LRR_dom_sf"/>
</dbReference>
<sequence length="74" mass="8709">VVLDMNLRNLKLSFPTLTSITAMEMDRTYNPWWIGKLLRLEYLRLELPSITNIPSDLDHLCCLKELLLVYCKNL</sequence>
<feature type="non-terminal residue" evidence="1">
    <location>
        <position position="1"/>
    </location>
</feature>
<evidence type="ECO:0000313" key="2">
    <source>
        <dbReference type="Proteomes" id="UP001634007"/>
    </source>
</evidence>
<gene>
    <name evidence="1" type="ORF">ACJRO7_014636</name>
</gene>
<accession>A0ABD3L4R7</accession>
<dbReference type="Proteomes" id="UP001634007">
    <property type="component" value="Unassembled WGS sequence"/>
</dbReference>
<feature type="non-terminal residue" evidence="1">
    <location>
        <position position="74"/>
    </location>
</feature>